<keyword evidence="1" id="KW-0812">Transmembrane</keyword>
<evidence type="ECO:0000256" key="1">
    <source>
        <dbReference type="SAM" id="Phobius"/>
    </source>
</evidence>
<accession>A0AA85JEA8</accession>
<dbReference type="WBParaSite" id="TREG1_19600.2">
    <property type="protein sequence ID" value="TREG1_19600.2"/>
    <property type="gene ID" value="TREG1_19600"/>
</dbReference>
<name>A0AA85JEA8_TRIRE</name>
<keyword evidence="1" id="KW-0472">Membrane</keyword>
<keyword evidence="1" id="KW-1133">Transmembrane helix</keyword>
<feature type="transmembrane region" description="Helical" evidence="1">
    <location>
        <begin position="727"/>
        <end position="749"/>
    </location>
</feature>
<keyword evidence="2" id="KW-1185">Reference proteome</keyword>
<organism evidence="2 3">
    <name type="scientific">Trichobilharzia regenti</name>
    <name type="common">Nasal bird schistosome</name>
    <dbReference type="NCBI Taxonomy" id="157069"/>
    <lineage>
        <taxon>Eukaryota</taxon>
        <taxon>Metazoa</taxon>
        <taxon>Spiralia</taxon>
        <taxon>Lophotrochozoa</taxon>
        <taxon>Platyhelminthes</taxon>
        <taxon>Trematoda</taxon>
        <taxon>Digenea</taxon>
        <taxon>Strigeidida</taxon>
        <taxon>Schistosomatoidea</taxon>
        <taxon>Schistosomatidae</taxon>
        <taxon>Trichobilharzia</taxon>
    </lineage>
</organism>
<sequence>MLTHRVVFRYTSVFYSVILSLSFHYNKSVAKFSPWMSDNIEDERNTPQKILVQRQQNLDIGNCKSQSADYCESRIHNSVCHWMKDECFCRMGYVAIRENDEIVCRTLLTDLSCRVDSDCVHVDYSVCHPGAGKCICPGNTIYVAYLHACRKKLFHQNYDACNICGSNYVCHEVFEKDLQRMDDVNAITIKLGSIADNTNSPAYIGCSCTLEHLKQLANISFDSKLTRVDRLCFINLPDIGEVCDHSGLVCRSRNAQCSRSNSSHKRICTCPANTIPVYQNFLNYFECFPIMKNQKQVNQSATNLVADECGPCQNVNGTCYDQNNDGIADGCQCPPNRSFGQIGDRKENARNKDKSMNLFKYNDKLYFPCEVEHIKTDCNEGQLTICYFMHTLGRFKALPYQIRLNMTYVSLLQLTYAETIRNTESCLLTSSTRDRLNTLNDHKSFSFKSNWLCTTMPNDQSFRRRCGVDMHNESACSNLNDIQNIHYSGNVYIRQVNKNYENDKTLLEIPWRCTTKTMCKSQKKLTKEVASQSNEYNLEQLSVVNSNNELVTEINEGELVHLQLVSNYKKVVISTEMCVSASLKYPENLIRKVSTSSFLHSAFYHFKCHATDEQMLASYNNQTIFVSGLITDNENRTSSHNQRNEEFFVHQIIAQQNVVYYICLIPSLNDSVNGYFENTLRNWCQSSSEQRLLSTNDLFITQLTIKNPISSHQAKCTLLSCLTMNQLTYICCSLLLMNFIVCVILILMFKHKRQLTNRQQYKSNQKKNLPSQKLLNDSSTCPMCTASTPQEISPTQQQSIYYNELGTYFKYEDQDDFDHTVNITYPACTTSDLSHYQSKRCICRTAMESSTKHPSNRENLVFLTLPHEHSVKIMQKCRQNQISEMNVDKFEFDNFDI</sequence>
<reference evidence="2" key="1">
    <citation type="submission" date="2022-06" db="EMBL/GenBank/DDBJ databases">
        <authorList>
            <person name="Berger JAMES D."/>
            <person name="Berger JAMES D."/>
        </authorList>
    </citation>
    <scope>NUCLEOTIDE SEQUENCE [LARGE SCALE GENOMIC DNA]</scope>
</reference>
<dbReference type="Proteomes" id="UP000050795">
    <property type="component" value="Unassembled WGS sequence"/>
</dbReference>
<proteinExistence type="predicted"/>
<evidence type="ECO:0000313" key="3">
    <source>
        <dbReference type="WBParaSite" id="TREG1_19600.2"/>
    </source>
</evidence>
<reference evidence="3" key="2">
    <citation type="submission" date="2023-11" db="UniProtKB">
        <authorList>
            <consortium name="WormBaseParasite"/>
        </authorList>
    </citation>
    <scope>IDENTIFICATION</scope>
</reference>
<evidence type="ECO:0000313" key="2">
    <source>
        <dbReference type="Proteomes" id="UP000050795"/>
    </source>
</evidence>
<dbReference type="AlphaFoldDB" id="A0AA85JEA8"/>
<protein>
    <submittedName>
        <fullName evidence="3">Uncharacterized protein</fullName>
    </submittedName>
</protein>